<proteinExistence type="predicted"/>
<comment type="caution">
    <text evidence="3">The sequence shown here is derived from an EMBL/GenBank/DDBJ whole genome shotgun (WGS) entry which is preliminary data.</text>
</comment>
<organism evidence="3 4">
    <name type="scientific">Nonomuraea insulae</name>
    <dbReference type="NCBI Taxonomy" id="1616787"/>
    <lineage>
        <taxon>Bacteria</taxon>
        <taxon>Bacillati</taxon>
        <taxon>Actinomycetota</taxon>
        <taxon>Actinomycetes</taxon>
        <taxon>Streptosporangiales</taxon>
        <taxon>Streptosporangiaceae</taxon>
        <taxon>Nonomuraea</taxon>
    </lineage>
</organism>
<reference evidence="4" key="1">
    <citation type="journal article" date="2019" name="Int. J. Syst. Evol. Microbiol.">
        <title>The Global Catalogue of Microorganisms (GCM) 10K type strain sequencing project: providing services to taxonomists for standard genome sequencing and annotation.</title>
        <authorList>
            <consortium name="The Broad Institute Genomics Platform"/>
            <consortium name="The Broad Institute Genome Sequencing Center for Infectious Disease"/>
            <person name="Wu L."/>
            <person name="Ma J."/>
        </authorList>
    </citation>
    <scope>NUCLEOTIDE SEQUENCE [LARGE SCALE GENOMIC DNA]</scope>
    <source>
        <strain evidence="4">CCUG 53903</strain>
    </source>
</reference>
<evidence type="ECO:0000256" key="2">
    <source>
        <dbReference type="SAM" id="Phobius"/>
    </source>
</evidence>
<keyword evidence="2" id="KW-1133">Transmembrane helix</keyword>
<name>A0ABW1D2F7_9ACTN</name>
<protein>
    <submittedName>
        <fullName evidence="3">Uncharacterized protein</fullName>
    </submittedName>
</protein>
<dbReference type="RefSeq" id="WP_379521548.1">
    <property type="nucleotide sequence ID" value="NZ_JBHSPA010000073.1"/>
</dbReference>
<gene>
    <name evidence="3" type="ORF">ACFPZ3_50305</name>
</gene>
<accession>A0ABW1D2F7</accession>
<feature type="transmembrane region" description="Helical" evidence="2">
    <location>
        <begin position="25"/>
        <end position="43"/>
    </location>
</feature>
<keyword evidence="2" id="KW-0812">Transmembrane</keyword>
<evidence type="ECO:0000313" key="4">
    <source>
        <dbReference type="Proteomes" id="UP001596058"/>
    </source>
</evidence>
<feature type="region of interest" description="Disordered" evidence="1">
    <location>
        <begin position="1"/>
        <end position="26"/>
    </location>
</feature>
<evidence type="ECO:0000256" key="1">
    <source>
        <dbReference type="SAM" id="MobiDB-lite"/>
    </source>
</evidence>
<evidence type="ECO:0000313" key="3">
    <source>
        <dbReference type="EMBL" id="MFC5832093.1"/>
    </source>
</evidence>
<keyword evidence="4" id="KW-1185">Reference proteome</keyword>
<dbReference type="Proteomes" id="UP001596058">
    <property type="component" value="Unassembled WGS sequence"/>
</dbReference>
<keyword evidence="2" id="KW-0472">Membrane</keyword>
<dbReference type="EMBL" id="JBHSPA010000073">
    <property type="protein sequence ID" value="MFC5832093.1"/>
    <property type="molecule type" value="Genomic_DNA"/>
</dbReference>
<sequence length="73" mass="7599">MRAPLATTKATGHRMAAKSASTPPLSASISMTTCAASAGLIFADWPNNAAMRMSHPSRLNRLRTCASPNIVTG</sequence>